<dbReference type="AlphaFoldDB" id="A0AAV5WZ93"/>
<evidence type="ECO:0000313" key="2">
    <source>
        <dbReference type="EMBL" id="GMT36362.1"/>
    </source>
</evidence>
<dbReference type="Gene3D" id="3.40.50.150">
    <property type="entry name" value="Vaccinia Virus protein VP39"/>
    <property type="match status" value="1"/>
</dbReference>
<sequence length="384" mass="44295">DRRLLLLLLVVDTISSSFLDGKKVDDVNGGTCSTEKKQCGGGEKKAKKKEPFDISVMWSEKPESNEHHSFDKEGQYDGRVAQAVIKKLGEKPRVLDTKCSEITGICYEVVDRIWYDNEGFGNNPWEMLRQVQVKGEPEAHFGRATLVKPKELNWKTYDTKNWAINDGAVIDRETQALIGGLTGSLAIPRKAVNATRNYYILLVGLGTPTITNFLKRYHWMEVLVLDNEPVFEYFARKWFGFRLGPNLNYLQADPISFMSWVVGEKVQYDAVIINECKDHADPHPCPASVYLERATMDVVRKVVRSKHGVFGVNTRSTEKKYEKEVANAYESVFPMCFDYPGEHKKLQFERYKSTICFNRPHRPFWQLSEKQYAYDAHHNFFYYV</sequence>
<organism evidence="2 3">
    <name type="scientific">Pristionchus fissidentatus</name>
    <dbReference type="NCBI Taxonomy" id="1538716"/>
    <lineage>
        <taxon>Eukaryota</taxon>
        <taxon>Metazoa</taxon>
        <taxon>Ecdysozoa</taxon>
        <taxon>Nematoda</taxon>
        <taxon>Chromadorea</taxon>
        <taxon>Rhabditida</taxon>
        <taxon>Rhabditina</taxon>
        <taxon>Diplogasteromorpha</taxon>
        <taxon>Diplogasteroidea</taxon>
        <taxon>Neodiplogasteridae</taxon>
        <taxon>Pristionchus</taxon>
    </lineage>
</organism>
<gene>
    <name evidence="2" type="ORF">PFISCL1PPCAC_27659</name>
</gene>
<evidence type="ECO:0000256" key="1">
    <source>
        <dbReference type="SAM" id="SignalP"/>
    </source>
</evidence>
<dbReference type="SUPFAM" id="SSF53335">
    <property type="entry name" value="S-adenosyl-L-methionine-dependent methyltransferases"/>
    <property type="match status" value="1"/>
</dbReference>
<accession>A0AAV5WZ93</accession>
<dbReference type="EMBL" id="BTSY01000007">
    <property type="protein sequence ID" value="GMT36362.1"/>
    <property type="molecule type" value="Genomic_DNA"/>
</dbReference>
<feature type="chain" id="PRO_5043473180" evidence="1">
    <location>
        <begin position="17"/>
        <end position="384"/>
    </location>
</feature>
<comment type="caution">
    <text evidence="2">The sequence shown here is derived from an EMBL/GenBank/DDBJ whole genome shotgun (WGS) entry which is preliminary data.</text>
</comment>
<dbReference type="InterPro" id="IPR029063">
    <property type="entry name" value="SAM-dependent_MTases_sf"/>
</dbReference>
<dbReference type="Proteomes" id="UP001432322">
    <property type="component" value="Unassembled WGS sequence"/>
</dbReference>
<keyword evidence="3" id="KW-1185">Reference proteome</keyword>
<keyword evidence="1" id="KW-0732">Signal</keyword>
<evidence type="ECO:0000313" key="3">
    <source>
        <dbReference type="Proteomes" id="UP001432322"/>
    </source>
</evidence>
<reference evidence="2" key="1">
    <citation type="submission" date="2023-10" db="EMBL/GenBank/DDBJ databases">
        <title>Genome assembly of Pristionchus species.</title>
        <authorList>
            <person name="Yoshida K."/>
            <person name="Sommer R.J."/>
        </authorList>
    </citation>
    <scope>NUCLEOTIDE SEQUENCE</scope>
    <source>
        <strain evidence="2">RS5133</strain>
    </source>
</reference>
<protein>
    <submittedName>
        <fullName evidence="2">Uncharacterized protein</fullName>
    </submittedName>
</protein>
<name>A0AAV5WZ93_9BILA</name>
<feature type="signal peptide" evidence="1">
    <location>
        <begin position="1"/>
        <end position="16"/>
    </location>
</feature>
<feature type="non-terminal residue" evidence="2">
    <location>
        <position position="1"/>
    </location>
</feature>
<proteinExistence type="predicted"/>